<name>A0ABQ2HYZ8_9BACT</name>
<keyword evidence="2" id="KW-1185">Reference proteome</keyword>
<sequence>MRNIVLSMALVLTTSVILLAQQSESVLWKITGNGIAKPSYLFGTLHIASITLLDSFPTLRQIAESADMALFESLGSPIGQVPEQLKDDQPPLDSLFTPEEYAKVDSFFTASPLGSMRPHNDNADLLAMVQAAMTMIENKTQYDRFDDLIFEKMINLKKPAFHLDNPLHVQKVIDGLGYRRLAKFLVHLIESHTSLAESGPEIGIDFTLYSQKLQNPLVLNEQPTEQVAQATVERNAHWIPKIEEKLKEGSCFIAVGLEHLKYQTGLIELLRRKGYTLRPVKL</sequence>
<accession>A0ABQ2HYZ8</accession>
<dbReference type="RefSeq" id="WP_019943226.1">
    <property type="nucleotide sequence ID" value="NZ_BMLI01000001.1"/>
</dbReference>
<reference evidence="2" key="1">
    <citation type="journal article" date="2019" name="Int. J. Syst. Evol. Microbiol.">
        <title>The Global Catalogue of Microorganisms (GCM) 10K type strain sequencing project: providing services to taxonomists for standard genome sequencing and annotation.</title>
        <authorList>
            <consortium name="The Broad Institute Genomics Platform"/>
            <consortium name="The Broad Institute Genome Sequencing Center for Infectious Disease"/>
            <person name="Wu L."/>
            <person name="Ma J."/>
        </authorList>
    </citation>
    <scope>NUCLEOTIDE SEQUENCE [LARGE SCALE GENOMIC DNA]</scope>
    <source>
        <strain evidence="2">CGMCC 1.6375</strain>
    </source>
</reference>
<organism evidence="1 2">
    <name type="scientific">Dyadobacter beijingensis</name>
    <dbReference type="NCBI Taxonomy" id="365489"/>
    <lineage>
        <taxon>Bacteria</taxon>
        <taxon>Pseudomonadati</taxon>
        <taxon>Bacteroidota</taxon>
        <taxon>Cytophagia</taxon>
        <taxon>Cytophagales</taxon>
        <taxon>Spirosomataceae</taxon>
        <taxon>Dyadobacter</taxon>
    </lineage>
</organism>
<proteinExistence type="predicted"/>
<protein>
    <recommendedName>
        <fullName evidence="3">TraB family protein</fullName>
    </recommendedName>
</protein>
<comment type="caution">
    <text evidence="1">The sequence shown here is derived from an EMBL/GenBank/DDBJ whole genome shotgun (WGS) entry which is preliminary data.</text>
</comment>
<evidence type="ECO:0000313" key="2">
    <source>
        <dbReference type="Proteomes" id="UP000632339"/>
    </source>
</evidence>
<dbReference type="Pfam" id="PF01963">
    <property type="entry name" value="TraB_PrgY_gumN"/>
    <property type="match status" value="1"/>
</dbReference>
<evidence type="ECO:0000313" key="1">
    <source>
        <dbReference type="EMBL" id="GGM93413.1"/>
    </source>
</evidence>
<dbReference type="InterPro" id="IPR002816">
    <property type="entry name" value="TraB/PrgY/GumN_fam"/>
</dbReference>
<evidence type="ECO:0008006" key="3">
    <source>
        <dbReference type="Google" id="ProtNLM"/>
    </source>
</evidence>
<dbReference type="Proteomes" id="UP000632339">
    <property type="component" value="Unassembled WGS sequence"/>
</dbReference>
<dbReference type="EMBL" id="BMLI01000001">
    <property type="protein sequence ID" value="GGM93413.1"/>
    <property type="molecule type" value="Genomic_DNA"/>
</dbReference>
<gene>
    <name evidence="1" type="ORF">GCM10010967_28190</name>
</gene>
<dbReference type="CDD" id="cd14789">
    <property type="entry name" value="Tiki"/>
    <property type="match status" value="1"/>
</dbReference>